<dbReference type="GO" id="GO:0016818">
    <property type="term" value="F:hydrolase activity, acting on acid anhydrides, in phosphorus-containing anhydrides"/>
    <property type="evidence" value="ECO:0007669"/>
    <property type="project" value="InterPro"/>
</dbReference>
<dbReference type="GO" id="GO:0004386">
    <property type="term" value="F:helicase activity"/>
    <property type="evidence" value="ECO:0007669"/>
    <property type="project" value="InterPro"/>
</dbReference>
<dbReference type="Gene3D" id="3.40.50.300">
    <property type="entry name" value="P-loop containing nucleotide triphosphate hydrolases"/>
    <property type="match status" value="1"/>
</dbReference>
<dbReference type="GO" id="GO:0006139">
    <property type="term" value="P:nucleobase-containing compound metabolic process"/>
    <property type="evidence" value="ECO:0007669"/>
    <property type="project" value="InterPro"/>
</dbReference>
<gene>
    <name evidence="2" type="ORF">GPECTOR_1300g545</name>
</gene>
<sequence length="131" mass="14366">MKAHFADVVAEEQLEGQAAGHAAEAAPRGLRDVLFGSGGRMLRRNVIGTRGDKLFGDWYHEDAVMAVSQAAGRAYRGPGDHGVIILVGLNNPKEWEGIQEHIRDIAETHEASQGWARIVQGAGEFLQRWRP</sequence>
<protein>
    <recommendedName>
        <fullName evidence="1">ATP-dependent helicase C-terminal domain-containing protein</fullName>
    </recommendedName>
</protein>
<dbReference type="Proteomes" id="UP000075714">
    <property type="component" value="Unassembled WGS sequence"/>
</dbReference>
<keyword evidence="3" id="KW-1185">Reference proteome</keyword>
<dbReference type="GO" id="GO:0005524">
    <property type="term" value="F:ATP binding"/>
    <property type="evidence" value="ECO:0007669"/>
    <property type="project" value="InterPro"/>
</dbReference>
<evidence type="ECO:0000313" key="3">
    <source>
        <dbReference type="Proteomes" id="UP000075714"/>
    </source>
</evidence>
<dbReference type="AlphaFoldDB" id="A0A150FTH2"/>
<dbReference type="GO" id="GO:0003676">
    <property type="term" value="F:nucleic acid binding"/>
    <property type="evidence" value="ECO:0007669"/>
    <property type="project" value="InterPro"/>
</dbReference>
<proteinExistence type="predicted"/>
<accession>A0A150FTH2</accession>
<name>A0A150FTH2_GONPE</name>
<reference evidence="3" key="1">
    <citation type="journal article" date="2016" name="Nat. Commun.">
        <title>The Gonium pectorale genome demonstrates co-option of cell cycle regulation during the evolution of multicellularity.</title>
        <authorList>
            <person name="Hanschen E.R."/>
            <person name="Marriage T.N."/>
            <person name="Ferris P.J."/>
            <person name="Hamaji T."/>
            <person name="Toyoda A."/>
            <person name="Fujiyama A."/>
            <person name="Neme R."/>
            <person name="Noguchi H."/>
            <person name="Minakuchi Y."/>
            <person name="Suzuki M."/>
            <person name="Kawai-Toyooka H."/>
            <person name="Smith D.R."/>
            <person name="Sparks H."/>
            <person name="Anderson J."/>
            <person name="Bakaric R."/>
            <person name="Luria V."/>
            <person name="Karger A."/>
            <person name="Kirschner M.W."/>
            <person name="Durand P.M."/>
            <person name="Michod R.E."/>
            <person name="Nozaki H."/>
            <person name="Olson B.J."/>
        </authorList>
    </citation>
    <scope>NUCLEOTIDE SEQUENCE [LARGE SCALE GENOMIC DNA]</scope>
    <source>
        <strain evidence="3">NIES-2863</strain>
    </source>
</reference>
<evidence type="ECO:0000313" key="2">
    <source>
        <dbReference type="EMBL" id="KXZ40921.1"/>
    </source>
</evidence>
<dbReference type="InterPro" id="IPR006555">
    <property type="entry name" value="ATP-dep_Helicase_C"/>
</dbReference>
<dbReference type="InterPro" id="IPR027417">
    <property type="entry name" value="P-loop_NTPase"/>
</dbReference>
<dbReference type="Pfam" id="PF13307">
    <property type="entry name" value="Helicase_C_2"/>
    <property type="match status" value="1"/>
</dbReference>
<dbReference type="EMBL" id="LSYV01001294">
    <property type="protein sequence ID" value="KXZ40921.1"/>
    <property type="molecule type" value="Genomic_DNA"/>
</dbReference>
<evidence type="ECO:0000259" key="1">
    <source>
        <dbReference type="Pfam" id="PF13307"/>
    </source>
</evidence>
<comment type="caution">
    <text evidence="2">The sequence shown here is derived from an EMBL/GenBank/DDBJ whole genome shotgun (WGS) entry which is preliminary data.</text>
</comment>
<organism evidence="2 3">
    <name type="scientific">Gonium pectorale</name>
    <name type="common">Green alga</name>
    <dbReference type="NCBI Taxonomy" id="33097"/>
    <lineage>
        <taxon>Eukaryota</taxon>
        <taxon>Viridiplantae</taxon>
        <taxon>Chlorophyta</taxon>
        <taxon>core chlorophytes</taxon>
        <taxon>Chlorophyceae</taxon>
        <taxon>CS clade</taxon>
        <taxon>Chlamydomonadales</taxon>
        <taxon>Volvocaceae</taxon>
        <taxon>Gonium</taxon>
    </lineage>
</organism>
<feature type="domain" description="ATP-dependent helicase C-terminal" evidence="1">
    <location>
        <begin position="42"/>
        <end position="87"/>
    </location>
</feature>